<keyword evidence="1" id="KW-0812">Transmembrane</keyword>
<evidence type="ECO:0000313" key="2">
    <source>
        <dbReference type="EMBL" id="MPQ44692.1"/>
    </source>
</evidence>
<keyword evidence="1" id="KW-0472">Membrane</keyword>
<gene>
    <name evidence="2" type="ORF">GBZ86_13195</name>
</gene>
<comment type="caution">
    <text evidence="2">The sequence shown here is derived from an EMBL/GenBank/DDBJ whole genome shotgun (WGS) entry which is preliminary data.</text>
</comment>
<protein>
    <submittedName>
        <fullName evidence="2">DUF378 domain-containing protein</fullName>
    </submittedName>
</protein>
<dbReference type="Pfam" id="PF04070">
    <property type="entry name" value="DUF378"/>
    <property type="match status" value="1"/>
</dbReference>
<dbReference type="PANTHER" id="PTHR37304:SF1">
    <property type="entry name" value="MEMBRANE PROTEIN"/>
    <property type="match status" value="1"/>
</dbReference>
<reference evidence="2 3" key="1">
    <citation type="submission" date="2019-10" db="EMBL/GenBank/DDBJ databases">
        <title>The Genome Sequence of Clostridium tarantellae Isolated from Fish Brain.</title>
        <authorList>
            <person name="Bano L."/>
            <person name="Kiel M."/>
            <person name="Sales G."/>
            <person name="Doxey A.C."/>
            <person name="Mansfield M.J."/>
            <person name="Schiavone M."/>
            <person name="Rossetto O."/>
            <person name="Pirazzini M."/>
            <person name="Dobrindt U."/>
            <person name="Montecucco C."/>
        </authorList>
    </citation>
    <scope>NUCLEOTIDE SEQUENCE [LARGE SCALE GENOMIC DNA]</scope>
    <source>
        <strain evidence="2 3">DSM 3997</strain>
    </source>
</reference>
<dbReference type="EMBL" id="WHJC01000284">
    <property type="protein sequence ID" value="MPQ44692.1"/>
    <property type="molecule type" value="Genomic_DNA"/>
</dbReference>
<dbReference type="Proteomes" id="UP000430345">
    <property type="component" value="Unassembled WGS sequence"/>
</dbReference>
<dbReference type="PANTHER" id="PTHR37304">
    <property type="entry name" value="MEMBRANE PROTEIN-RELATED"/>
    <property type="match status" value="1"/>
</dbReference>
<dbReference type="RefSeq" id="WP_152891369.1">
    <property type="nucleotide sequence ID" value="NZ_WHJC01000284.1"/>
</dbReference>
<name>A0A6I1MR51_9CLOT</name>
<organism evidence="2 3">
    <name type="scientific">Clostridium tarantellae</name>
    <dbReference type="NCBI Taxonomy" id="39493"/>
    <lineage>
        <taxon>Bacteria</taxon>
        <taxon>Bacillati</taxon>
        <taxon>Bacillota</taxon>
        <taxon>Clostridia</taxon>
        <taxon>Eubacteriales</taxon>
        <taxon>Clostridiaceae</taxon>
        <taxon>Clostridium</taxon>
    </lineage>
</organism>
<sequence length="62" mass="6804">MKSLNTIALLLIIVGALNWGLIGFFNFNLVDNILGIQTTFTKIVYGLIGLCGLYGFSFFGKE</sequence>
<proteinExistence type="predicted"/>
<feature type="transmembrane region" description="Helical" evidence="1">
    <location>
        <begin position="39"/>
        <end position="59"/>
    </location>
</feature>
<feature type="transmembrane region" description="Helical" evidence="1">
    <location>
        <begin position="7"/>
        <end position="27"/>
    </location>
</feature>
<dbReference type="AlphaFoldDB" id="A0A6I1MR51"/>
<accession>A0A6I1MR51</accession>
<dbReference type="InterPro" id="IPR007211">
    <property type="entry name" value="DUF378"/>
</dbReference>
<dbReference type="OrthoDB" id="9812136at2"/>
<evidence type="ECO:0000313" key="3">
    <source>
        <dbReference type="Proteomes" id="UP000430345"/>
    </source>
</evidence>
<keyword evidence="1" id="KW-1133">Transmembrane helix</keyword>
<evidence type="ECO:0000256" key="1">
    <source>
        <dbReference type="SAM" id="Phobius"/>
    </source>
</evidence>
<keyword evidence="3" id="KW-1185">Reference proteome</keyword>